<dbReference type="Proteomes" id="UP001283361">
    <property type="component" value="Unassembled WGS sequence"/>
</dbReference>
<reference evidence="2" key="1">
    <citation type="journal article" date="2023" name="G3 (Bethesda)">
        <title>A reference genome for the long-term kleptoplast-retaining sea slug Elysia crispata morphotype clarki.</title>
        <authorList>
            <person name="Eastman K.E."/>
            <person name="Pendleton A.L."/>
            <person name="Shaikh M.A."/>
            <person name="Suttiyut T."/>
            <person name="Ogas R."/>
            <person name="Tomko P."/>
            <person name="Gavelis G."/>
            <person name="Widhalm J.R."/>
            <person name="Wisecaver J.H."/>
        </authorList>
    </citation>
    <scope>NUCLEOTIDE SEQUENCE</scope>
    <source>
        <strain evidence="2">ECLA1</strain>
    </source>
</reference>
<organism evidence="2 3">
    <name type="scientific">Elysia crispata</name>
    <name type="common">lettuce slug</name>
    <dbReference type="NCBI Taxonomy" id="231223"/>
    <lineage>
        <taxon>Eukaryota</taxon>
        <taxon>Metazoa</taxon>
        <taxon>Spiralia</taxon>
        <taxon>Lophotrochozoa</taxon>
        <taxon>Mollusca</taxon>
        <taxon>Gastropoda</taxon>
        <taxon>Heterobranchia</taxon>
        <taxon>Euthyneura</taxon>
        <taxon>Panpulmonata</taxon>
        <taxon>Sacoglossa</taxon>
        <taxon>Placobranchoidea</taxon>
        <taxon>Plakobranchidae</taxon>
        <taxon>Elysia</taxon>
    </lineage>
</organism>
<keyword evidence="3" id="KW-1185">Reference proteome</keyword>
<proteinExistence type="predicted"/>
<dbReference type="EMBL" id="JAWDGP010005817">
    <property type="protein sequence ID" value="KAK3751491.1"/>
    <property type="molecule type" value="Genomic_DNA"/>
</dbReference>
<name>A0AAE1D267_9GAST</name>
<protein>
    <submittedName>
        <fullName evidence="2">Uncharacterized protein</fullName>
    </submittedName>
</protein>
<evidence type="ECO:0000313" key="3">
    <source>
        <dbReference type="Proteomes" id="UP001283361"/>
    </source>
</evidence>
<evidence type="ECO:0000256" key="1">
    <source>
        <dbReference type="SAM" id="MobiDB-lite"/>
    </source>
</evidence>
<dbReference type="AlphaFoldDB" id="A0AAE1D267"/>
<sequence>MSIVNVARRRPREESANQVPNESSFAFKVLVPRGDTAENVPVCSKALGSIFGVGEKCSRRIKEQLRETGFPPMDIH</sequence>
<gene>
    <name evidence="2" type="ORF">RRG08_062101</name>
</gene>
<comment type="caution">
    <text evidence="2">The sequence shown here is derived from an EMBL/GenBank/DDBJ whole genome shotgun (WGS) entry which is preliminary data.</text>
</comment>
<accession>A0AAE1D267</accession>
<evidence type="ECO:0000313" key="2">
    <source>
        <dbReference type="EMBL" id="KAK3751491.1"/>
    </source>
</evidence>
<feature type="region of interest" description="Disordered" evidence="1">
    <location>
        <begin position="1"/>
        <end position="20"/>
    </location>
</feature>